<dbReference type="EMBL" id="JAUCMV010000004">
    <property type="protein sequence ID" value="KAK0401208.1"/>
    <property type="molecule type" value="Genomic_DNA"/>
</dbReference>
<protein>
    <submittedName>
        <fullName evidence="2">Uncharacterized protein</fullName>
    </submittedName>
</protein>
<feature type="transmembrane region" description="Helical" evidence="1">
    <location>
        <begin position="49"/>
        <end position="67"/>
    </location>
</feature>
<evidence type="ECO:0000313" key="2">
    <source>
        <dbReference type="EMBL" id="KAK0401208.1"/>
    </source>
</evidence>
<keyword evidence="1" id="KW-1133">Transmembrane helix</keyword>
<evidence type="ECO:0000256" key="1">
    <source>
        <dbReference type="SAM" id="Phobius"/>
    </source>
</evidence>
<evidence type="ECO:0000313" key="3">
    <source>
        <dbReference type="Proteomes" id="UP001175271"/>
    </source>
</evidence>
<dbReference type="AlphaFoldDB" id="A0AA39LL46"/>
<comment type="caution">
    <text evidence="2">The sequence shown here is derived from an EMBL/GenBank/DDBJ whole genome shotgun (WGS) entry which is preliminary data.</text>
</comment>
<dbReference type="Proteomes" id="UP001175271">
    <property type="component" value="Unassembled WGS sequence"/>
</dbReference>
<feature type="transmembrane region" description="Helical" evidence="1">
    <location>
        <begin position="127"/>
        <end position="153"/>
    </location>
</feature>
<sequence>MLTGLSTSNEIFIQKVALSVGISATITSTLLVIFFLITDFFSYHFRTVHLLFNVVMTIISVTFTVGVHKKRADFLAPFICGNITLLISSYVYILYFLKTGKDLPRYVKLMHEGIMDWEDEAVSHAEGVALVIFLVLELFVLPSIYLAVAFVYYCSVIRRKDRSQSCERIASDNYI</sequence>
<proteinExistence type="predicted"/>
<reference evidence="2" key="1">
    <citation type="submission" date="2023-06" db="EMBL/GenBank/DDBJ databases">
        <title>Genomic analysis of the entomopathogenic nematode Steinernema hermaphroditum.</title>
        <authorList>
            <person name="Schwarz E.M."/>
            <person name="Heppert J.K."/>
            <person name="Baniya A."/>
            <person name="Schwartz H.T."/>
            <person name="Tan C.-H."/>
            <person name="Antoshechkin I."/>
            <person name="Sternberg P.W."/>
            <person name="Goodrich-Blair H."/>
            <person name="Dillman A.R."/>
        </authorList>
    </citation>
    <scope>NUCLEOTIDE SEQUENCE</scope>
    <source>
        <strain evidence="2">PS9179</strain>
        <tissue evidence="2">Whole animal</tissue>
    </source>
</reference>
<organism evidence="2 3">
    <name type="scientific">Steinernema hermaphroditum</name>
    <dbReference type="NCBI Taxonomy" id="289476"/>
    <lineage>
        <taxon>Eukaryota</taxon>
        <taxon>Metazoa</taxon>
        <taxon>Ecdysozoa</taxon>
        <taxon>Nematoda</taxon>
        <taxon>Chromadorea</taxon>
        <taxon>Rhabditida</taxon>
        <taxon>Tylenchina</taxon>
        <taxon>Panagrolaimomorpha</taxon>
        <taxon>Strongyloidoidea</taxon>
        <taxon>Steinernematidae</taxon>
        <taxon>Steinernema</taxon>
    </lineage>
</organism>
<feature type="transmembrane region" description="Helical" evidence="1">
    <location>
        <begin position="74"/>
        <end position="97"/>
    </location>
</feature>
<accession>A0AA39LL46</accession>
<name>A0AA39LL46_9BILA</name>
<feature type="transmembrane region" description="Helical" evidence="1">
    <location>
        <begin position="12"/>
        <end position="37"/>
    </location>
</feature>
<keyword evidence="1" id="KW-0472">Membrane</keyword>
<gene>
    <name evidence="2" type="ORF">QR680_015643</name>
</gene>
<keyword evidence="1" id="KW-0812">Transmembrane</keyword>
<keyword evidence="3" id="KW-1185">Reference proteome</keyword>